<evidence type="ECO:0000256" key="1">
    <source>
        <dbReference type="ARBA" id="ARBA00004651"/>
    </source>
</evidence>
<dbReference type="EMBL" id="BJOD01000074">
    <property type="protein sequence ID" value="GED28462.1"/>
    <property type="molecule type" value="Genomic_DNA"/>
</dbReference>
<evidence type="ECO:0000256" key="8">
    <source>
        <dbReference type="SAM" id="Phobius"/>
    </source>
</evidence>
<comment type="caution">
    <text evidence="10">The sequence shown here is derived from an EMBL/GenBank/DDBJ whole genome shotgun (WGS) entry which is preliminary data.</text>
</comment>
<evidence type="ECO:0000256" key="7">
    <source>
        <dbReference type="RuleBase" id="RU003942"/>
    </source>
</evidence>
<name>A0A3M8B290_9BACL</name>
<reference evidence="9 12" key="2">
    <citation type="submission" date="2019-06" db="EMBL/GenBank/DDBJ databases">
        <title>Whole genome shotgun sequence of Brevibacillus agri NBRC 15538.</title>
        <authorList>
            <person name="Hosoyama A."/>
            <person name="Uohara A."/>
            <person name="Ohji S."/>
            <person name="Ichikawa N."/>
        </authorList>
    </citation>
    <scope>NUCLEOTIDE SEQUENCE [LARGE SCALE GENOMIC DNA]</scope>
    <source>
        <strain evidence="9 12">NBRC 15538</strain>
    </source>
</reference>
<keyword evidence="2" id="KW-0813">Transport</keyword>
<dbReference type="AlphaFoldDB" id="A0A3M8B290"/>
<proteinExistence type="inferred from homology"/>
<dbReference type="GO" id="GO:0022857">
    <property type="term" value="F:transmembrane transporter activity"/>
    <property type="evidence" value="ECO:0007669"/>
    <property type="project" value="InterPro"/>
</dbReference>
<keyword evidence="4 7" id="KW-0812">Transmembrane</keyword>
<dbReference type="InterPro" id="IPR000390">
    <property type="entry name" value="Small_drug/metabolite_transptr"/>
</dbReference>
<dbReference type="Gene3D" id="1.10.3730.20">
    <property type="match status" value="1"/>
</dbReference>
<keyword evidence="3" id="KW-1003">Cell membrane</keyword>
<dbReference type="Pfam" id="PF00893">
    <property type="entry name" value="Multi_Drug_Res"/>
    <property type="match status" value="1"/>
</dbReference>
<dbReference type="FunFam" id="1.10.3730.20:FF:000001">
    <property type="entry name" value="Quaternary ammonium compound resistance transporter SugE"/>
    <property type="match status" value="1"/>
</dbReference>
<evidence type="ECO:0000256" key="3">
    <source>
        <dbReference type="ARBA" id="ARBA00022475"/>
    </source>
</evidence>
<comment type="similarity">
    <text evidence="7">Belongs to the drug/metabolite transporter (DMT) superfamily. Small multidrug resistance (SMR) (TC 2.A.7.1) family.</text>
</comment>
<evidence type="ECO:0000256" key="2">
    <source>
        <dbReference type="ARBA" id="ARBA00022448"/>
    </source>
</evidence>
<dbReference type="InterPro" id="IPR045324">
    <property type="entry name" value="Small_multidrug_res"/>
</dbReference>
<keyword evidence="5 8" id="KW-1133">Transmembrane helix</keyword>
<evidence type="ECO:0000256" key="6">
    <source>
        <dbReference type="ARBA" id="ARBA00023136"/>
    </source>
</evidence>
<feature type="transmembrane region" description="Helical" evidence="8">
    <location>
        <begin position="84"/>
        <end position="103"/>
    </location>
</feature>
<comment type="subcellular location">
    <subcellularLocation>
        <location evidence="1 7">Cell membrane</location>
        <topology evidence="1 7">Multi-pass membrane protein</topology>
    </subcellularLocation>
</comment>
<dbReference type="PANTHER" id="PTHR30561">
    <property type="entry name" value="SMR FAMILY PROTON-DEPENDENT DRUG EFFLUX TRANSPORTER SUGE"/>
    <property type="match status" value="1"/>
</dbReference>
<evidence type="ECO:0000256" key="5">
    <source>
        <dbReference type="ARBA" id="ARBA00022989"/>
    </source>
</evidence>
<evidence type="ECO:0000256" key="4">
    <source>
        <dbReference type="ARBA" id="ARBA00022692"/>
    </source>
</evidence>
<dbReference type="InterPro" id="IPR037185">
    <property type="entry name" value="EmrE-like"/>
</dbReference>
<dbReference type="GeneID" id="82813391"/>
<accession>A0A3M8B290</accession>
<protein>
    <submittedName>
        <fullName evidence="10">Multidrug efflux SMR transporter</fullName>
    </submittedName>
    <submittedName>
        <fullName evidence="9">QacE family quaternary ammonium compound efflux SMR transporter</fullName>
    </submittedName>
</protein>
<dbReference type="Proteomes" id="UP000276178">
    <property type="component" value="Unassembled WGS sequence"/>
</dbReference>
<evidence type="ECO:0000313" key="9">
    <source>
        <dbReference type="EMBL" id="GED28462.1"/>
    </source>
</evidence>
<dbReference type="OrthoDB" id="21828at2"/>
<sequence>MTWVSLILAGLFEVVGVMGISQVNQKPSLRSWAVLLGGFSLSFLLLSVAMREIPMGTAYAVWTGIGTVGSALVGMLFYGEPKDGLRLLFIGLVIVSVAGLKLLA</sequence>
<organism evidence="10 11">
    <name type="scientific">Brevibacillus agri</name>
    <dbReference type="NCBI Taxonomy" id="51101"/>
    <lineage>
        <taxon>Bacteria</taxon>
        <taxon>Bacillati</taxon>
        <taxon>Bacillota</taxon>
        <taxon>Bacilli</taxon>
        <taxon>Bacillales</taxon>
        <taxon>Paenibacillaceae</taxon>
        <taxon>Brevibacillus</taxon>
    </lineage>
</organism>
<feature type="transmembrane region" description="Helical" evidence="8">
    <location>
        <begin position="57"/>
        <end position="78"/>
    </location>
</feature>
<dbReference type="EMBL" id="RHHN01000023">
    <property type="protein sequence ID" value="RNB57556.1"/>
    <property type="molecule type" value="Genomic_DNA"/>
</dbReference>
<reference evidence="10 11" key="1">
    <citation type="submission" date="2018-10" db="EMBL/GenBank/DDBJ databases">
        <title>Phylogenomics of Brevibacillus.</title>
        <authorList>
            <person name="Dunlap C."/>
        </authorList>
    </citation>
    <scope>NUCLEOTIDE SEQUENCE [LARGE SCALE GENOMIC DNA]</scope>
    <source>
        <strain evidence="10 11">NRRL NRS 1219</strain>
    </source>
</reference>
<gene>
    <name evidence="9" type="primary">sugE-2</name>
    <name evidence="9" type="ORF">BAG01nite_45640</name>
    <name evidence="10" type="ORF">EB820_07310</name>
</gene>
<keyword evidence="6 8" id="KW-0472">Membrane</keyword>
<evidence type="ECO:0000313" key="11">
    <source>
        <dbReference type="Proteomes" id="UP000276178"/>
    </source>
</evidence>
<dbReference type="PANTHER" id="PTHR30561:SF0">
    <property type="entry name" value="GUANIDINIUM EXPORTER"/>
    <property type="match status" value="1"/>
</dbReference>
<keyword evidence="12" id="KW-1185">Reference proteome</keyword>
<dbReference type="GO" id="GO:0005886">
    <property type="term" value="C:plasma membrane"/>
    <property type="evidence" value="ECO:0007669"/>
    <property type="project" value="UniProtKB-SubCell"/>
</dbReference>
<evidence type="ECO:0000313" key="10">
    <source>
        <dbReference type="EMBL" id="RNB57556.1"/>
    </source>
</evidence>
<dbReference type="SUPFAM" id="SSF103481">
    <property type="entry name" value="Multidrug resistance efflux transporter EmrE"/>
    <property type="match status" value="1"/>
</dbReference>
<feature type="transmembrane region" description="Helical" evidence="8">
    <location>
        <begin position="29"/>
        <end position="50"/>
    </location>
</feature>
<evidence type="ECO:0000313" key="12">
    <source>
        <dbReference type="Proteomes" id="UP000317180"/>
    </source>
</evidence>
<dbReference type="RefSeq" id="WP_005829950.1">
    <property type="nucleotide sequence ID" value="NZ_BJOD01000074.1"/>
</dbReference>
<dbReference type="Proteomes" id="UP000317180">
    <property type="component" value="Unassembled WGS sequence"/>
</dbReference>